<dbReference type="Proteomes" id="UP000244810">
    <property type="component" value="Unassembled WGS sequence"/>
</dbReference>
<dbReference type="GO" id="GO:0017038">
    <property type="term" value="P:protein import"/>
    <property type="evidence" value="ECO:0007669"/>
    <property type="project" value="TreeGrafter"/>
</dbReference>
<dbReference type="PANTHER" id="PTHR30625">
    <property type="entry name" value="PROTEIN TOLQ"/>
    <property type="match status" value="1"/>
</dbReference>
<dbReference type="RefSeq" id="WP_107750992.1">
    <property type="nucleotide sequence ID" value="NZ_QBKF01000003.1"/>
</dbReference>
<keyword evidence="4 9" id="KW-0812">Transmembrane</keyword>
<feature type="transmembrane region" description="Helical" evidence="9">
    <location>
        <begin position="14"/>
        <end position="35"/>
    </location>
</feature>
<keyword evidence="5 8" id="KW-0653">Protein transport</keyword>
<evidence type="ECO:0000256" key="7">
    <source>
        <dbReference type="ARBA" id="ARBA00023136"/>
    </source>
</evidence>
<proteinExistence type="inferred from homology"/>
<dbReference type="GO" id="GO:0005886">
    <property type="term" value="C:plasma membrane"/>
    <property type="evidence" value="ECO:0007669"/>
    <property type="project" value="UniProtKB-SubCell"/>
</dbReference>
<evidence type="ECO:0000259" key="10">
    <source>
        <dbReference type="Pfam" id="PF01618"/>
    </source>
</evidence>
<evidence type="ECO:0000256" key="8">
    <source>
        <dbReference type="RuleBase" id="RU004057"/>
    </source>
</evidence>
<evidence type="ECO:0000313" key="12">
    <source>
        <dbReference type="Proteomes" id="UP000244810"/>
    </source>
</evidence>
<dbReference type="EMBL" id="QDDR01000004">
    <property type="protein sequence ID" value="PVE47620.1"/>
    <property type="molecule type" value="Genomic_DNA"/>
</dbReference>
<comment type="similarity">
    <text evidence="8">Belongs to the exbB/tolQ family.</text>
</comment>
<keyword evidence="2 8" id="KW-0813">Transport</keyword>
<organism evidence="11 12">
    <name type="scientific">Pararhodobacter aggregans</name>
    <dbReference type="NCBI Taxonomy" id="404875"/>
    <lineage>
        <taxon>Bacteria</taxon>
        <taxon>Pseudomonadati</taxon>
        <taxon>Pseudomonadota</taxon>
        <taxon>Alphaproteobacteria</taxon>
        <taxon>Rhodobacterales</taxon>
        <taxon>Paracoccaceae</taxon>
        <taxon>Pararhodobacter</taxon>
    </lineage>
</organism>
<dbReference type="AlphaFoldDB" id="A0A2T7US89"/>
<evidence type="ECO:0000313" key="11">
    <source>
        <dbReference type="EMBL" id="PVE47620.1"/>
    </source>
</evidence>
<sequence>MSPLPEALRKLADLGGPVVMILIALSVIALALILVKLGQFLRLGVGRHGALEQALAAWDRGEAERATQAAAAAPSHLAALAVAALRAAPNPAQDAVRARLTGLAAARLARLSAGLRLLDSVAQVAPLLGLFGTVLGMIEAFQGLQAAGAAVDPSVLAGGIWVALLTTAVGLAVAMPASLILNWFDARIAREALMAERIIDTALCAGLGADG</sequence>
<feature type="transmembrane region" description="Helical" evidence="9">
    <location>
        <begin position="158"/>
        <end position="184"/>
    </location>
</feature>
<comment type="caution">
    <text evidence="11">The sequence shown here is derived from an EMBL/GenBank/DDBJ whole genome shotgun (WGS) entry which is preliminary data.</text>
</comment>
<keyword evidence="7 9" id="KW-0472">Membrane</keyword>
<dbReference type="OrthoDB" id="4045at2"/>
<reference evidence="11 12" key="1">
    <citation type="journal article" date="2011" name="Syst. Appl. Microbiol.">
        <title>Defluviimonas denitrificans gen. nov., sp. nov., and Pararhodobacter aggregans gen. nov., sp. nov., non-phototrophic Rhodobacteraceae from the biofilter of a marine aquaculture.</title>
        <authorList>
            <person name="Foesel B.U."/>
            <person name="Drake H.L."/>
            <person name="Schramm A."/>
        </authorList>
    </citation>
    <scope>NUCLEOTIDE SEQUENCE [LARGE SCALE GENOMIC DNA]</scope>
    <source>
        <strain evidence="11 12">D1-19</strain>
    </source>
</reference>
<evidence type="ECO:0000256" key="4">
    <source>
        <dbReference type="ARBA" id="ARBA00022692"/>
    </source>
</evidence>
<evidence type="ECO:0000256" key="9">
    <source>
        <dbReference type="SAM" id="Phobius"/>
    </source>
</evidence>
<protein>
    <submittedName>
        <fullName evidence="11">MotA/TolQ/ExbB proton channel family protein</fullName>
    </submittedName>
</protein>
<dbReference type="Pfam" id="PF01618">
    <property type="entry name" value="MotA_ExbB"/>
    <property type="match status" value="1"/>
</dbReference>
<keyword evidence="12" id="KW-1185">Reference proteome</keyword>
<dbReference type="InterPro" id="IPR050790">
    <property type="entry name" value="ExbB/TolQ_transport"/>
</dbReference>
<dbReference type="PANTHER" id="PTHR30625:SF15">
    <property type="entry name" value="BIOPOLYMER TRANSPORT PROTEIN EXBB"/>
    <property type="match status" value="1"/>
</dbReference>
<dbReference type="InterPro" id="IPR002898">
    <property type="entry name" value="MotA_ExbB_proton_chnl"/>
</dbReference>
<comment type="subcellular location">
    <subcellularLocation>
        <location evidence="1">Cell membrane</location>
        <topology evidence="1">Multi-pass membrane protein</topology>
    </subcellularLocation>
    <subcellularLocation>
        <location evidence="8">Membrane</location>
        <topology evidence="8">Multi-pass membrane protein</topology>
    </subcellularLocation>
</comment>
<keyword evidence="3" id="KW-1003">Cell membrane</keyword>
<feature type="transmembrane region" description="Helical" evidence="9">
    <location>
        <begin position="117"/>
        <end position="138"/>
    </location>
</feature>
<evidence type="ECO:0000256" key="5">
    <source>
        <dbReference type="ARBA" id="ARBA00022927"/>
    </source>
</evidence>
<feature type="domain" description="MotA/TolQ/ExbB proton channel" evidence="10">
    <location>
        <begin position="80"/>
        <end position="194"/>
    </location>
</feature>
<evidence type="ECO:0000256" key="1">
    <source>
        <dbReference type="ARBA" id="ARBA00004651"/>
    </source>
</evidence>
<name>A0A2T7US89_9RHOB</name>
<accession>A0A2T7US89</accession>
<evidence type="ECO:0000256" key="3">
    <source>
        <dbReference type="ARBA" id="ARBA00022475"/>
    </source>
</evidence>
<evidence type="ECO:0000256" key="6">
    <source>
        <dbReference type="ARBA" id="ARBA00022989"/>
    </source>
</evidence>
<keyword evidence="6 9" id="KW-1133">Transmembrane helix</keyword>
<gene>
    <name evidence="11" type="ORF">DDE23_09225</name>
</gene>
<evidence type="ECO:0000256" key="2">
    <source>
        <dbReference type="ARBA" id="ARBA00022448"/>
    </source>
</evidence>